<keyword evidence="1" id="KW-0106">Calcium</keyword>
<dbReference type="GO" id="GO:0005509">
    <property type="term" value="F:calcium ion binding"/>
    <property type="evidence" value="ECO:0007669"/>
    <property type="project" value="InterPro"/>
</dbReference>
<dbReference type="PROSITE" id="PS50222">
    <property type="entry name" value="EF_HAND_2"/>
    <property type="match status" value="2"/>
</dbReference>
<dbReference type="SUPFAM" id="SSF47473">
    <property type="entry name" value="EF-hand"/>
    <property type="match status" value="1"/>
</dbReference>
<feature type="domain" description="EF-hand" evidence="2">
    <location>
        <begin position="119"/>
        <end position="154"/>
    </location>
</feature>
<proteinExistence type="predicted"/>
<accession>A0A830HGP0</accession>
<feature type="domain" description="EF-hand" evidence="2">
    <location>
        <begin position="82"/>
        <end position="117"/>
    </location>
</feature>
<dbReference type="AlphaFoldDB" id="A0A830HGP0"/>
<sequence>MATTLPLSDADAASTVFYDMDASIKDSNMEYLSSHNIQEKIANMYERLVVTKPLLPIQYMVDFLSFEDKEQALQDEYGLSEWRQGWLNRVFEKIDVDNSGQIDFKEIADFTSKYGSTAMNEEQLKEIFKDFDTSGDNFINPHEFKVFFARALRNVSNADFEKSMKDLIGGKLA</sequence>
<evidence type="ECO:0000256" key="1">
    <source>
        <dbReference type="ARBA" id="ARBA00022837"/>
    </source>
</evidence>
<dbReference type="OrthoDB" id="186625at2759"/>
<keyword evidence="4" id="KW-1185">Reference proteome</keyword>
<evidence type="ECO:0000313" key="3">
    <source>
        <dbReference type="EMBL" id="GHP05988.1"/>
    </source>
</evidence>
<evidence type="ECO:0000259" key="2">
    <source>
        <dbReference type="PROSITE" id="PS50222"/>
    </source>
</evidence>
<dbReference type="Proteomes" id="UP000660262">
    <property type="component" value="Unassembled WGS sequence"/>
</dbReference>
<evidence type="ECO:0000313" key="4">
    <source>
        <dbReference type="Proteomes" id="UP000660262"/>
    </source>
</evidence>
<reference evidence="3" key="1">
    <citation type="submission" date="2020-10" db="EMBL/GenBank/DDBJ databases">
        <title>Unveiling of a novel bifunctional photoreceptor, Dualchrome1, isolated from a cosmopolitan green alga.</title>
        <authorList>
            <person name="Suzuki S."/>
            <person name="Kawachi M."/>
        </authorList>
    </citation>
    <scope>NUCLEOTIDE SEQUENCE</scope>
    <source>
        <strain evidence="3">NIES 2893</strain>
    </source>
</reference>
<organism evidence="3 4">
    <name type="scientific">Pycnococcus provasolii</name>
    <dbReference type="NCBI Taxonomy" id="41880"/>
    <lineage>
        <taxon>Eukaryota</taxon>
        <taxon>Viridiplantae</taxon>
        <taxon>Chlorophyta</taxon>
        <taxon>Pseudoscourfieldiophyceae</taxon>
        <taxon>Pseudoscourfieldiales</taxon>
        <taxon>Pycnococcaceae</taxon>
        <taxon>Pycnococcus</taxon>
    </lineage>
</organism>
<gene>
    <name evidence="3" type="ORF">PPROV_000473500</name>
</gene>
<dbReference type="SMART" id="SM00054">
    <property type="entry name" value="EFh"/>
    <property type="match status" value="2"/>
</dbReference>
<protein>
    <recommendedName>
        <fullName evidence="2">EF-hand domain-containing protein</fullName>
    </recommendedName>
</protein>
<dbReference type="PROSITE" id="PS00018">
    <property type="entry name" value="EF_HAND_1"/>
    <property type="match status" value="2"/>
</dbReference>
<dbReference type="InterPro" id="IPR018247">
    <property type="entry name" value="EF_Hand_1_Ca_BS"/>
</dbReference>
<name>A0A830HGP0_9CHLO</name>
<comment type="caution">
    <text evidence="3">The sequence shown here is derived from an EMBL/GenBank/DDBJ whole genome shotgun (WGS) entry which is preliminary data.</text>
</comment>
<dbReference type="Pfam" id="PF13499">
    <property type="entry name" value="EF-hand_7"/>
    <property type="match status" value="1"/>
</dbReference>
<dbReference type="CDD" id="cd00051">
    <property type="entry name" value="EFh"/>
    <property type="match status" value="1"/>
</dbReference>
<dbReference type="InterPro" id="IPR002048">
    <property type="entry name" value="EF_hand_dom"/>
</dbReference>
<dbReference type="Gene3D" id="1.10.238.10">
    <property type="entry name" value="EF-hand"/>
    <property type="match status" value="1"/>
</dbReference>
<dbReference type="InterPro" id="IPR011992">
    <property type="entry name" value="EF-hand-dom_pair"/>
</dbReference>
<dbReference type="EMBL" id="BNJQ01000011">
    <property type="protein sequence ID" value="GHP05988.1"/>
    <property type="molecule type" value="Genomic_DNA"/>
</dbReference>